<keyword evidence="3" id="KW-0479">Metal-binding</keyword>
<evidence type="ECO:0000259" key="7">
    <source>
        <dbReference type="PROSITE" id="PS51462"/>
    </source>
</evidence>
<proteinExistence type="predicted"/>
<dbReference type="PROSITE" id="PS51462">
    <property type="entry name" value="NUDIX"/>
    <property type="match status" value="1"/>
</dbReference>
<evidence type="ECO:0000256" key="3">
    <source>
        <dbReference type="ARBA" id="ARBA00022723"/>
    </source>
</evidence>
<dbReference type="Proteomes" id="UP001165498">
    <property type="component" value="Unassembled WGS sequence"/>
</dbReference>
<evidence type="ECO:0000256" key="5">
    <source>
        <dbReference type="ARBA" id="ARBA00022842"/>
    </source>
</evidence>
<dbReference type="CDD" id="cd03426">
    <property type="entry name" value="NUDIX_CoAse_Nudt7"/>
    <property type="match status" value="1"/>
</dbReference>
<dbReference type="Gene3D" id="3.90.79.10">
    <property type="entry name" value="Nucleoside Triphosphate Pyrophosphohydrolase"/>
    <property type="match status" value="1"/>
</dbReference>
<feature type="domain" description="Nudix hydrolase" evidence="7">
    <location>
        <begin position="39"/>
        <end position="181"/>
    </location>
</feature>
<keyword evidence="5" id="KW-0460">Magnesium</keyword>
<keyword evidence="6" id="KW-0464">Manganese</keyword>
<evidence type="ECO:0000256" key="2">
    <source>
        <dbReference type="ARBA" id="ARBA00001946"/>
    </source>
</evidence>
<dbReference type="InterPro" id="IPR015797">
    <property type="entry name" value="NUDIX_hydrolase-like_dom_sf"/>
</dbReference>
<evidence type="ECO:0000256" key="1">
    <source>
        <dbReference type="ARBA" id="ARBA00001936"/>
    </source>
</evidence>
<keyword evidence="9" id="KW-1185">Reference proteome</keyword>
<organism evidence="8 9">
    <name type="scientific">Tahibacter harae</name>
    <dbReference type="NCBI Taxonomy" id="2963937"/>
    <lineage>
        <taxon>Bacteria</taxon>
        <taxon>Pseudomonadati</taxon>
        <taxon>Pseudomonadota</taxon>
        <taxon>Gammaproteobacteria</taxon>
        <taxon>Lysobacterales</taxon>
        <taxon>Rhodanobacteraceae</taxon>
        <taxon>Tahibacter</taxon>
    </lineage>
</organism>
<dbReference type="EMBL" id="JANFQO010000003">
    <property type="protein sequence ID" value="MCQ4163798.1"/>
    <property type="molecule type" value="Genomic_DNA"/>
</dbReference>
<protein>
    <submittedName>
        <fullName evidence="8">CoA pyrophosphatase</fullName>
    </submittedName>
</protein>
<dbReference type="PANTHER" id="PTHR12992">
    <property type="entry name" value="NUDIX HYDROLASE"/>
    <property type="match status" value="1"/>
</dbReference>
<evidence type="ECO:0000256" key="4">
    <source>
        <dbReference type="ARBA" id="ARBA00022801"/>
    </source>
</evidence>
<dbReference type="NCBIfam" id="NF007980">
    <property type="entry name" value="PRK10707.1"/>
    <property type="match status" value="1"/>
</dbReference>
<dbReference type="SUPFAM" id="SSF55811">
    <property type="entry name" value="Nudix"/>
    <property type="match status" value="1"/>
</dbReference>
<accession>A0ABT1QMR7</accession>
<evidence type="ECO:0000256" key="6">
    <source>
        <dbReference type="ARBA" id="ARBA00023211"/>
    </source>
</evidence>
<comment type="caution">
    <text evidence="8">The sequence shown here is derived from an EMBL/GenBank/DDBJ whole genome shotgun (WGS) entry which is preliminary data.</text>
</comment>
<dbReference type="PANTHER" id="PTHR12992:SF11">
    <property type="entry name" value="MITOCHONDRIAL COENZYME A DIPHOSPHATASE NUDT8"/>
    <property type="match status" value="1"/>
</dbReference>
<sequence length="204" mass="22492">MSRLADAGRLLSSLRALDDPPTLPGWNHAELADLLGDAQRTPAAVLLPLVRRADGDSLLFTVRNEGLRTHAGQVSFPGGRIEAADADAVAAALRETEEEVGIRRELMQPRGFLDCFETISGFGVTPVVAEIAPDYVLAPDPREVADVFEVPLPFLLDAANLRRSEIDWRGRRREIYEYAYAGRRIWGATAAMLVNLLRRMEAMP</sequence>
<keyword evidence="4" id="KW-0378">Hydrolase</keyword>
<dbReference type="Pfam" id="PF00293">
    <property type="entry name" value="NUDIX"/>
    <property type="match status" value="1"/>
</dbReference>
<dbReference type="InterPro" id="IPR000086">
    <property type="entry name" value="NUDIX_hydrolase_dom"/>
</dbReference>
<comment type="cofactor">
    <cofactor evidence="1">
        <name>Mn(2+)</name>
        <dbReference type="ChEBI" id="CHEBI:29035"/>
    </cofactor>
</comment>
<comment type="cofactor">
    <cofactor evidence="2">
        <name>Mg(2+)</name>
        <dbReference type="ChEBI" id="CHEBI:18420"/>
    </cofactor>
</comment>
<reference evidence="8" key="1">
    <citation type="submission" date="2022-07" db="EMBL/GenBank/DDBJ databases">
        <title>Tahibacter sp., a new gammaproteobacterium isolated from the silt sample collected at pig farm.</title>
        <authorList>
            <person name="Chen H."/>
        </authorList>
    </citation>
    <scope>NUCLEOTIDE SEQUENCE</scope>
    <source>
        <strain evidence="8">P2K</strain>
    </source>
</reference>
<gene>
    <name evidence="8" type="ORF">NM961_03650</name>
</gene>
<evidence type="ECO:0000313" key="9">
    <source>
        <dbReference type="Proteomes" id="UP001165498"/>
    </source>
</evidence>
<dbReference type="InterPro" id="IPR045121">
    <property type="entry name" value="CoAse"/>
</dbReference>
<evidence type="ECO:0000313" key="8">
    <source>
        <dbReference type="EMBL" id="MCQ4163798.1"/>
    </source>
</evidence>
<name>A0ABT1QMR7_9GAMM</name>